<reference evidence="1 2" key="1">
    <citation type="submission" date="2013-11" db="EMBL/GenBank/DDBJ databases">
        <title>The Genome Sequence of Phytophthora parasitica P1976.</title>
        <authorList>
            <consortium name="The Broad Institute Genomics Platform"/>
            <person name="Russ C."/>
            <person name="Tyler B."/>
            <person name="Panabieres F."/>
            <person name="Shan W."/>
            <person name="Tripathy S."/>
            <person name="Grunwald N."/>
            <person name="Machado M."/>
            <person name="Johnson C.S."/>
            <person name="Walker B."/>
            <person name="Young S."/>
            <person name="Zeng Q."/>
            <person name="Gargeya S."/>
            <person name="Fitzgerald M."/>
            <person name="Haas B."/>
            <person name="Abouelleil A."/>
            <person name="Allen A.W."/>
            <person name="Alvarado L."/>
            <person name="Arachchi H.M."/>
            <person name="Berlin A.M."/>
            <person name="Chapman S.B."/>
            <person name="Gainer-Dewar J."/>
            <person name="Goldberg J."/>
            <person name="Griggs A."/>
            <person name="Gujja S."/>
            <person name="Hansen M."/>
            <person name="Howarth C."/>
            <person name="Imamovic A."/>
            <person name="Ireland A."/>
            <person name="Larimer J."/>
            <person name="McCowan C."/>
            <person name="Murphy C."/>
            <person name="Pearson M."/>
            <person name="Poon T.W."/>
            <person name="Priest M."/>
            <person name="Roberts A."/>
            <person name="Saif S."/>
            <person name="Shea T."/>
            <person name="Sisk P."/>
            <person name="Sykes S."/>
            <person name="Wortman J."/>
            <person name="Nusbaum C."/>
            <person name="Birren B."/>
        </authorList>
    </citation>
    <scope>NUCLEOTIDE SEQUENCE [LARGE SCALE GENOMIC DNA]</scope>
    <source>
        <strain evidence="1 2">P1976</strain>
    </source>
</reference>
<gene>
    <name evidence="1" type="ORF">F444_04206</name>
</gene>
<comment type="caution">
    <text evidence="1">The sequence shown here is derived from an EMBL/GenBank/DDBJ whole genome shotgun (WGS) entry which is preliminary data.</text>
</comment>
<name>A0A081ARI6_PHYNI</name>
<organism evidence="1 2">
    <name type="scientific">Phytophthora nicotianae P1976</name>
    <dbReference type="NCBI Taxonomy" id="1317066"/>
    <lineage>
        <taxon>Eukaryota</taxon>
        <taxon>Sar</taxon>
        <taxon>Stramenopiles</taxon>
        <taxon>Oomycota</taxon>
        <taxon>Peronosporomycetes</taxon>
        <taxon>Peronosporales</taxon>
        <taxon>Peronosporaceae</taxon>
        <taxon>Phytophthora</taxon>
    </lineage>
</organism>
<dbReference type="AlphaFoldDB" id="A0A081ARI6"/>
<evidence type="ECO:0000313" key="2">
    <source>
        <dbReference type="Proteomes" id="UP000028582"/>
    </source>
</evidence>
<accession>A0A081ARI6</accession>
<evidence type="ECO:0000313" key="1">
    <source>
        <dbReference type="EMBL" id="ETO81497.1"/>
    </source>
</evidence>
<protein>
    <submittedName>
        <fullName evidence="1">Uncharacterized protein</fullName>
    </submittedName>
</protein>
<sequence length="70" mass="8227">MVVSIRVLRSFTPPVHVRQYAIFALTSYLWSTLWNQLEGQADQVVTTVGWLGIQQRLKWVPRIQRHVFFG</sequence>
<dbReference type="Proteomes" id="UP000028582">
    <property type="component" value="Unassembled WGS sequence"/>
</dbReference>
<dbReference type="EMBL" id="ANJA01000849">
    <property type="protein sequence ID" value="ETO81497.1"/>
    <property type="molecule type" value="Genomic_DNA"/>
</dbReference>
<proteinExistence type="predicted"/>